<evidence type="ECO:0000256" key="2">
    <source>
        <dbReference type="PROSITE-ProRule" id="PRU00176"/>
    </source>
</evidence>
<dbReference type="AlphaFoldDB" id="A0AAU9W0P0"/>
<dbReference type="InterPro" id="IPR012677">
    <property type="entry name" value="Nucleotide-bd_a/b_plait_sf"/>
</dbReference>
<dbReference type="SUPFAM" id="SSF54928">
    <property type="entry name" value="RNA-binding domain, RBD"/>
    <property type="match status" value="1"/>
</dbReference>
<organism evidence="5 6">
    <name type="scientific">Pocillopora meandrina</name>
    <dbReference type="NCBI Taxonomy" id="46732"/>
    <lineage>
        <taxon>Eukaryota</taxon>
        <taxon>Metazoa</taxon>
        <taxon>Cnidaria</taxon>
        <taxon>Anthozoa</taxon>
        <taxon>Hexacorallia</taxon>
        <taxon>Scleractinia</taxon>
        <taxon>Astrocoeniina</taxon>
        <taxon>Pocilloporidae</taxon>
        <taxon>Pocillopora</taxon>
    </lineage>
</organism>
<reference evidence="5 6" key="1">
    <citation type="submission" date="2022-05" db="EMBL/GenBank/DDBJ databases">
        <authorList>
            <consortium name="Genoscope - CEA"/>
            <person name="William W."/>
        </authorList>
    </citation>
    <scope>NUCLEOTIDE SEQUENCE [LARGE SCALE GENOMIC DNA]</scope>
</reference>
<sequence>MRFQGMRVTSDDRVRCHFEAFRNISESCSEDDLKEAFEKYGTIVEHAIVRNYAFVHFENKEDAENAIKELHETELKGNVIRVLMSTTPHKKGRGGGEGRNPYPRDRAPGNSRGPPRGGGGSGYYPPERSRYHPYYDREYYRQAPYPSSYSRSSYGYYSTYDSDYRDYQRSYPPSSYYYGDSRFGGPVTYPDTSKRQSWDR</sequence>
<feature type="region of interest" description="Disordered" evidence="3">
    <location>
        <begin position="84"/>
        <end position="128"/>
    </location>
</feature>
<dbReference type="InterPro" id="IPR000504">
    <property type="entry name" value="RRM_dom"/>
</dbReference>
<keyword evidence="6" id="KW-1185">Reference proteome</keyword>
<evidence type="ECO:0000259" key="4">
    <source>
        <dbReference type="PROSITE" id="PS50102"/>
    </source>
</evidence>
<dbReference type="PROSITE" id="PS50102">
    <property type="entry name" value="RRM"/>
    <property type="match status" value="1"/>
</dbReference>
<keyword evidence="1 2" id="KW-0694">RNA-binding</keyword>
<dbReference type="Gene3D" id="3.30.70.330">
    <property type="match status" value="1"/>
</dbReference>
<evidence type="ECO:0000313" key="6">
    <source>
        <dbReference type="Proteomes" id="UP001159428"/>
    </source>
</evidence>
<dbReference type="Proteomes" id="UP001159428">
    <property type="component" value="Unassembled WGS sequence"/>
</dbReference>
<evidence type="ECO:0000313" key="5">
    <source>
        <dbReference type="EMBL" id="CAH3042756.1"/>
    </source>
</evidence>
<comment type="caution">
    <text evidence="5">The sequence shown here is derived from an EMBL/GenBank/DDBJ whole genome shotgun (WGS) entry which is preliminary data.</text>
</comment>
<gene>
    <name evidence="5" type="ORF">PMEA_00028999</name>
</gene>
<feature type="region of interest" description="Disordered" evidence="3">
    <location>
        <begin position="163"/>
        <end position="200"/>
    </location>
</feature>
<protein>
    <recommendedName>
        <fullName evidence="4">RRM domain-containing protein</fullName>
    </recommendedName>
</protein>
<feature type="domain" description="RRM" evidence="4">
    <location>
        <begin position="21"/>
        <end position="87"/>
    </location>
</feature>
<feature type="compositionally biased region" description="Low complexity" evidence="3">
    <location>
        <begin position="169"/>
        <end position="181"/>
    </location>
</feature>
<accession>A0AAU9W0P0</accession>
<dbReference type="PANTHER" id="PTHR48027">
    <property type="entry name" value="HETEROGENEOUS NUCLEAR RIBONUCLEOPROTEIN 87F-RELATED"/>
    <property type="match status" value="1"/>
</dbReference>
<dbReference type="InterPro" id="IPR035979">
    <property type="entry name" value="RBD_domain_sf"/>
</dbReference>
<name>A0AAU9W0P0_9CNID</name>
<dbReference type="EMBL" id="CALNXJ010000006">
    <property type="protein sequence ID" value="CAH3042756.1"/>
    <property type="molecule type" value="Genomic_DNA"/>
</dbReference>
<dbReference type="Pfam" id="PF00076">
    <property type="entry name" value="RRM_1"/>
    <property type="match status" value="1"/>
</dbReference>
<dbReference type="SMART" id="SM00360">
    <property type="entry name" value="RRM"/>
    <property type="match status" value="1"/>
</dbReference>
<proteinExistence type="predicted"/>
<dbReference type="InterPro" id="IPR052462">
    <property type="entry name" value="SLIRP/GR-RBP-like"/>
</dbReference>
<evidence type="ECO:0000256" key="1">
    <source>
        <dbReference type="ARBA" id="ARBA00022884"/>
    </source>
</evidence>
<dbReference type="GO" id="GO:0003723">
    <property type="term" value="F:RNA binding"/>
    <property type="evidence" value="ECO:0007669"/>
    <property type="project" value="UniProtKB-UniRule"/>
</dbReference>
<evidence type="ECO:0000256" key="3">
    <source>
        <dbReference type="SAM" id="MobiDB-lite"/>
    </source>
</evidence>